<dbReference type="Pfam" id="PF06186">
    <property type="entry name" value="DUF992"/>
    <property type="match status" value="1"/>
</dbReference>
<accession>A0ABS7A4C8</accession>
<protein>
    <submittedName>
        <fullName evidence="2">DUF992 domain-containing protein</fullName>
    </submittedName>
</protein>
<sequence>MRHPRAALAAMLGLGLLAAVPAFAQNPATAQNQAGHVRVGTLRCDVQAGTSFIFGSTREVNCVFTAAGGNRTERYTGEIKRYGVDVGFTGSAVMLWGVVSSTGDIQPGSLGGTFAGVSAGATAGVGVGANVLVGGSNRGIALQPVSVEGNTGLNIALGVGELTLTPVR</sequence>
<evidence type="ECO:0000313" key="3">
    <source>
        <dbReference type="Proteomes" id="UP001196565"/>
    </source>
</evidence>
<feature type="signal peptide" evidence="1">
    <location>
        <begin position="1"/>
        <end position="24"/>
    </location>
</feature>
<evidence type="ECO:0000313" key="2">
    <source>
        <dbReference type="EMBL" id="MBW6397138.1"/>
    </source>
</evidence>
<proteinExistence type="predicted"/>
<comment type="caution">
    <text evidence="2">The sequence shown here is derived from an EMBL/GenBank/DDBJ whole genome shotgun (WGS) entry which is preliminary data.</text>
</comment>
<evidence type="ECO:0000256" key="1">
    <source>
        <dbReference type="SAM" id="SignalP"/>
    </source>
</evidence>
<keyword evidence="1" id="KW-0732">Signal</keyword>
<keyword evidence="3" id="KW-1185">Reference proteome</keyword>
<name>A0ABS7A4C8_9PROT</name>
<feature type="chain" id="PRO_5046859075" evidence="1">
    <location>
        <begin position="25"/>
        <end position="168"/>
    </location>
</feature>
<dbReference type="InterPro" id="IPR009333">
    <property type="entry name" value="DUF992"/>
</dbReference>
<gene>
    <name evidence="2" type="ORF">KPL78_04720</name>
</gene>
<reference evidence="2 3" key="1">
    <citation type="submission" date="2021-07" db="EMBL/GenBank/DDBJ databases">
        <authorList>
            <person name="So Y."/>
        </authorList>
    </citation>
    <scope>NUCLEOTIDE SEQUENCE [LARGE SCALE GENOMIC DNA]</scope>
    <source>
        <strain evidence="2 3">HJA6</strain>
    </source>
</reference>
<dbReference type="EMBL" id="JAHYBZ010000002">
    <property type="protein sequence ID" value="MBW6397138.1"/>
    <property type="molecule type" value="Genomic_DNA"/>
</dbReference>
<dbReference type="Proteomes" id="UP001196565">
    <property type="component" value="Unassembled WGS sequence"/>
</dbReference>
<organism evidence="2 3">
    <name type="scientific">Roseomonas alba</name>
    <dbReference type="NCBI Taxonomy" id="2846776"/>
    <lineage>
        <taxon>Bacteria</taxon>
        <taxon>Pseudomonadati</taxon>
        <taxon>Pseudomonadota</taxon>
        <taxon>Alphaproteobacteria</taxon>
        <taxon>Acetobacterales</taxon>
        <taxon>Roseomonadaceae</taxon>
        <taxon>Roseomonas</taxon>
    </lineage>
</organism>
<dbReference type="RefSeq" id="WP_219761770.1">
    <property type="nucleotide sequence ID" value="NZ_JAHYBZ010000002.1"/>
</dbReference>